<dbReference type="InterPro" id="IPR013083">
    <property type="entry name" value="Znf_RING/FYVE/PHD"/>
</dbReference>
<protein>
    <recommendedName>
        <fullName evidence="7">DWNN domain-containing protein</fullName>
    </recommendedName>
</protein>
<dbReference type="PROSITE" id="PS51282">
    <property type="entry name" value="DWNN"/>
    <property type="match status" value="1"/>
</dbReference>
<dbReference type="PANTHER" id="PTHR15439">
    <property type="entry name" value="RETINOBLASTOMA-BINDING PROTEIN 6"/>
    <property type="match status" value="1"/>
</dbReference>
<gene>
    <name evidence="8" type="ORF">OXX778_LOCUS11318</name>
</gene>
<keyword evidence="2" id="KW-0479">Metal-binding</keyword>
<dbReference type="Proteomes" id="UP000663879">
    <property type="component" value="Unassembled WGS sequence"/>
</dbReference>
<name>A0A813ZJS4_9BILA</name>
<dbReference type="SMART" id="SM01180">
    <property type="entry name" value="DWNN"/>
    <property type="match status" value="1"/>
</dbReference>
<dbReference type="OrthoDB" id="106784at2759"/>
<evidence type="ECO:0000256" key="6">
    <source>
        <dbReference type="SAM" id="MobiDB-lite"/>
    </source>
</evidence>
<keyword evidence="9" id="KW-1185">Reference proteome</keyword>
<evidence type="ECO:0000256" key="5">
    <source>
        <dbReference type="ARBA" id="ARBA00023242"/>
    </source>
</evidence>
<evidence type="ECO:0000259" key="7">
    <source>
        <dbReference type="PROSITE" id="PS51282"/>
    </source>
</evidence>
<dbReference type="InterPro" id="IPR014891">
    <property type="entry name" value="DWNN_domain"/>
</dbReference>
<dbReference type="CDD" id="cd16620">
    <property type="entry name" value="vRING-HC-C4C4_RBBP6"/>
    <property type="match status" value="1"/>
</dbReference>
<dbReference type="Gene3D" id="3.10.20.90">
    <property type="entry name" value="Phosphatidylinositol 3-kinase Catalytic Subunit, Chain A, domain 1"/>
    <property type="match status" value="1"/>
</dbReference>
<sequence length="693" mass="80346">MSHIHFKTVYNLNYDKITFDGSSLTLTQLKKLISEKTKFVKTKKVDFDLEISNADNNIVYANEDEHIFKNSRVIVKRIVKNSAAPLRAQEKVPSQPEPPPVQSLPKPVYDSLAPLNLPSKPLVYIDEKTEQNLDDTLDEKAKLESILMSSMSKTLSDTSLQASRFLGMKQWLKPPVQIYQNQIQPRPIAPGYLCNLCRKPGHLRQFCPEAGTLPKPEERPKFPSGIPKANLRPAQAGDKFAKLGPEGYVVTDMEREAAKVVKKDKFFFDEDEEKAVENRDNTEIPKELRCPFGAHLIKDAVLIPCCGHFICCDECIRTKISNEDLIECPSDKCDQEIGSFTGITPYHEIRKKVNEFQNEMKKFKLSPSNNNQKDAFLDEIMNQVDTKPTTPVQENQITSSELKNQAQVSPRNVNLDVKLTISQPVYPQRSMQHSLSETSIQNLNFNNQFMNGYQGQFRPNVPNYHQNYAPQNNYAQNFNHFQNYNQFNNLQSYNGYQQSYQNYNEEPKYLPKVVEYENLDRTLDIMTEKEFNEYKEKLLSDVNNCKEIEKRDGDKSKKSKKSKAKKSRSRSRSRSRAKKSKKKNKSRSRSRSRDRKRSKSRTRSFSRSRSRSRAKKAKKKSTRKKSNSRSRTKSPLISRKDENSDKIYKNRNSGEDRNSHRNEDSRKNGRKVLRSLSRSPSKYYDDKPKYKYK</sequence>
<feature type="compositionally biased region" description="Basic and acidic residues" evidence="6">
    <location>
        <begin position="683"/>
        <end position="693"/>
    </location>
</feature>
<feature type="compositionally biased region" description="Basic and acidic residues" evidence="6">
    <location>
        <begin position="638"/>
        <end position="667"/>
    </location>
</feature>
<dbReference type="PANTHER" id="PTHR15439:SF0">
    <property type="entry name" value="CELL DIVISION CYCLE AND APOPTOSIS REGULATOR PROTEIN 1-RELATED"/>
    <property type="match status" value="1"/>
</dbReference>
<keyword evidence="4" id="KW-0862">Zinc</keyword>
<evidence type="ECO:0000256" key="4">
    <source>
        <dbReference type="ARBA" id="ARBA00022833"/>
    </source>
</evidence>
<dbReference type="GO" id="GO:0061630">
    <property type="term" value="F:ubiquitin protein ligase activity"/>
    <property type="evidence" value="ECO:0007669"/>
    <property type="project" value="InterPro"/>
</dbReference>
<comment type="subcellular location">
    <subcellularLocation>
        <location evidence="1">Nucleus</location>
    </subcellularLocation>
</comment>
<dbReference type="GO" id="GO:0005634">
    <property type="term" value="C:nucleus"/>
    <property type="evidence" value="ECO:0007669"/>
    <property type="project" value="UniProtKB-SubCell"/>
</dbReference>
<dbReference type="GO" id="GO:0006511">
    <property type="term" value="P:ubiquitin-dependent protein catabolic process"/>
    <property type="evidence" value="ECO:0007669"/>
    <property type="project" value="TreeGrafter"/>
</dbReference>
<evidence type="ECO:0000256" key="2">
    <source>
        <dbReference type="ARBA" id="ARBA00022723"/>
    </source>
</evidence>
<dbReference type="Gene3D" id="4.10.60.10">
    <property type="entry name" value="Zinc finger, CCHC-type"/>
    <property type="match status" value="1"/>
</dbReference>
<evidence type="ECO:0000256" key="3">
    <source>
        <dbReference type="ARBA" id="ARBA00022771"/>
    </source>
</evidence>
<evidence type="ECO:0000313" key="8">
    <source>
        <dbReference type="EMBL" id="CAF0899337.1"/>
    </source>
</evidence>
<dbReference type="SUPFAM" id="SSF57850">
    <property type="entry name" value="RING/U-box"/>
    <property type="match status" value="1"/>
</dbReference>
<feature type="region of interest" description="Disordered" evidence="6">
    <location>
        <begin position="549"/>
        <end position="693"/>
    </location>
</feature>
<comment type="caution">
    <text evidence="8">The sequence shown here is derived from an EMBL/GenBank/DDBJ whole genome shotgun (WGS) entry which is preliminary data.</text>
</comment>
<evidence type="ECO:0000256" key="1">
    <source>
        <dbReference type="ARBA" id="ARBA00004123"/>
    </source>
</evidence>
<evidence type="ECO:0000313" key="9">
    <source>
        <dbReference type="Proteomes" id="UP000663879"/>
    </source>
</evidence>
<dbReference type="GO" id="GO:0016567">
    <property type="term" value="P:protein ubiquitination"/>
    <property type="evidence" value="ECO:0007669"/>
    <property type="project" value="InterPro"/>
</dbReference>
<keyword evidence="5" id="KW-0539">Nucleus</keyword>
<dbReference type="Pfam" id="PF08783">
    <property type="entry name" value="DWNN"/>
    <property type="match status" value="1"/>
</dbReference>
<organism evidence="8 9">
    <name type="scientific">Brachionus calyciflorus</name>
    <dbReference type="NCBI Taxonomy" id="104777"/>
    <lineage>
        <taxon>Eukaryota</taxon>
        <taxon>Metazoa</taxon>
        <taxon>Spiralia</taxon>
        <taxon>Gnathifera</taxon>
        <taxon>Rotifera</taxon>
        <taxon>Eurotatoria</taxon>
        <taxon>Monogononta</taxon>
        <taxon>Pseudotrocha</taxon>
        <taxon>Ploima</taxon>
        <taxon>Brachionidae</taxon>
        <taxon>Brachionus</taxon>
    </lineage>
</organism>
<dbReference type="InterPro" id="IPR033489">
    <property type="entry name" value="RBBP6"/>
</dbReference>
<accession>A0A813ZJS4</accession>
<feature type="compositionally biased region" description="Basic residues" evidence="6">
    <location>
        <begin position="557"/>
        <end position="632"/>
    </location>
</feature>
<dbReference type="GO" id="GO:0006397">
    <property type="term" value="P:mRNA processing"/>
    <property type="evidence" value="ECO:0007669"/>
    <property type="project" value="InterPro"/>
</dbReference>
<proteinExistence type="predicted"/>
<dbReference type="EMBL" id="CAJNOC010001900">
    <property type="protein sequence ID" value="CAF0899337.1"/>
    <property type="molecule type" value="Genomic_DNA"/>
</dbReference>
<dbReference type="AlphaFoldDB" id="A0A813ZJS4"/>
<dbReference type="GO" id="GO:0008270">
    <property type="term" value="F:zinc ion binding"/>
    <property type="evidence" value="ECO:0007669"/>
    <property type="project" value="UniProtKB-KW"/>
</dbReference>
<reference evidence="8" key="1">
    <citation type="submission" date="2021-02" db="EMBL/GenBank/DDBJ databases">
        <authorList>
            <person name="Nowell W R."/>
        </authorList>
    </citation>
    <scope>NUCLEOTIDE SEQUENCE</scope>
    <source>
        <strain evidence="8">Ploen Becks lab</strain>
    </source>
</reference>
<feature type="domain" description="DWNN" evidence="7">
    <location>
        <begin position="4"/>
        <end position="79"/>
    </location>
</feature>
<dbReference type="Gene3D" id="3.30.40.10">
    <property type="entry name" value="Zinc/RING finger domain, C3HC4 (zinc finger)"/>
    <property type="match status" value="1"/>
</dbReference>
<keyword evidence="3" id="KW-0863">Zinc-finger</keyword>